<dbReference type="RefSeq" id="WP_246975683.1">
    <property type="nucleotide sequence ID" value="NZ_CP095398.1"/>
</dbReference>
<keyword evidence="1" id="KW-1133">Transmembrane helix</keyword>
<dbReference type="PANTHER" id="PTHR33608:SF6">
    <property type="entry name" value="BLL2464 PROTEIN"/>
    <property type="match status" value="1"/>
</dbReference>
<keyword evidence="1" id="KW-0812">Transmembrane</keyword>
<gene>
    <name evidence="3" type="ORF">ACFOZ7_12540</name>
</gene>
<evidence type="ECO:0000256" key="1">
    <source>
        <dbReference type="SAM" id="Phobius"/>
    </source>
</evidence>
<reference evidence="3 4" key="1">
    <citation type="journal article" date="2014" name="Int. J. Syst. Evol. Microbiol.">
        <title>Complete genome sequence of Corynebacterium casei LMG S-19264T (=DSM 44701T), isolated from a smear-ripened cheese.</title>
        <authorList>
            <consortium name="US DOE Joint Genome Institute (JGI-PGF)"/>
            <person name="Walter F."/>
            <person name="Albersmeier A."/>
            <person name="Kalinowski J."/>
            <person name="Ruckert C."/>
        </authorList>
    </citation>
    <scope>NUCLEOTIDE SEQUENCE [LARGE SCALE GENOMIC DNA]</scope>
    <source>
        <strain evidence="3 4">IBRC-M 10912</strain>
    </source>
</reference>
<dbReference type="Pfam" id="PF01882">
    <property type="entry name" value="DUF58"/>
    <property type="match status" value="1"/>
</dbReference>
<evidence type="ECO:0000313" key="3">
    <source>
        <dbReference type="EMBL" id="MFC4247778.1"/>
    </source>
</evidence>
<evidence type="ECO:0000313" key="4">
    <source>
        <dbReference type="Proteomes" id="UP001595821"/>
    </source>
</evidence>
<organism evidence="3 4">
    <name type="scientific">Natribaculum luteum</name>
    <dbReference type="NCBI Taxonomy" id="1586232"/>
    <lineage>
        <taxon>Archaea</taxon>
        <taxon>Methanobacteriati</taxon>
        <taxon>Methanobacteriota</taxon>
        <taxon>Stenosarchaea group</taxon>
        <taxon>Halobacteria</taxon>
        <taxon>Halobacteriales</taxon>
        <taxon>Natrialbaceae</taxon>
        <taxon>Natribaculum</taxon>
    </lineage>
</organism>
<evidence type="ECO:0000259" key="2">
    <source>
        <dbReference type="Pfam" id="PF01882"/>
    </source>
</evidence>
<keyword evidence="1" id="KW-0472">Membrane</keyword>
<sequence length="657" mass="71448">MSGGLPTRLRQAGILLATVVLAVGFLMLVDPDVAAMIPFNLGGANAVALVGFLLAIVVARSRYGSDRNQSVVPDVEYRLETPAPGDEIDAMIYRMTELREGVIEFRERIEDRLEEVALAIITSREQCSYDQAVKRLEEGRWTENPRAAAFFGGGGAPTGQSAIERVTAVFLDSDSAYEQQLQSTVDALEAASGVGGDGPDGTKDADNARTMAASHVGDQFDGEGVTETVRCGPPSETGHWKGITAFGFAALGVGVLSAQPSVLLSSVVGFALAGYARLASPVPLSSLLVTRSVSDTTPEPGDVVDVTVTVENEYDRLLTDLRVVDRVPPAWEVVDGSPRVGTALRSGDAVTFRYSVVVQRGEYRWPVRVLGYDVSGSVESEASVEPETSLTCRPALRTTAEIPVRSQTSMYSGELNTNEGGEGLEFFSVRDYQPGDPKTRIDWKTYARSGEFTTINFRQEHAARVVFLFDCRESAYVSPSADSKHALDLSVEAAFDTFASLYEQGHLIGIAAFNGIACWLGPSAGSAHVQRVRELFATHPAFDSVPPGLREEPKGRYIDPMTQIKRQLPANTQLFLFSPLTDQYTFEVARQLDGAGHLVTIVSPDPTANRTVGQRIARLERTIRIRQLRDHGIRVVDWDAERTLELELTRASQRWTA</sequence>
<feature type="domain" description="DUF58" evidence="2">
    <location>
        <begin position="428"/>
        <end position="541"/>
    </location>
</feature>
<accession>A0ABD5P0C5</accession>
<name>A0ABD5P0C5_9EURY</name>
<feature type="transmembrane region" description="Helical" evidence="1">
    <location>
        <begin position="12"/>
        <end position="29"/>
    </location>
</feature>
<dbReference type="EMBL" id="JBHSDJ010000097">
    <property type="protein sequence ID" value="MFC4247778.1"/>
    <property type="molecule type" value="Genomic_DNA"/>
</dbReference>
<dbReference type="Pfam" id="PF23933">
    <property type="entry name" value="DUF7269"/>
    <property type="match status" value="1"/>
</dbReference>
<dbReference type="Proteomes" id="UP001595821">
    <property type="component" value="Unassembled WGS sequence"/>
</dbReference>
<comment type="caution">
    <text evidence="3">The sequence shown here is derived from an EMBL/GenBank/DDBJ whole genome shotgun (WGS) entry which is preliminary data.</text>
</comment>
<protein>
    <submittedName>
        <fullName evidence="3">DUF58 domain-containing protein</fullName>
    </submittedName>
</protein>
<proteinExistence type="predicted"/>
<dbReference type="InterPro" id="IPR055693">
    <property type="entry name" value="DUF7269"/>
</dbReference>
<dbReference type="GeneID" id="71856510"/>
<dbReference type="InterPro" id="IPR002881">
    <property type="entry name" value="DUF58"/>
</dbReference>
<feature type="transmembrane region" description="Helical" evidence="1">
    <location>
        <begin position="35"/>
        <end position="59"/>
    </location>
</feature>
<dbReference type="AlphaFoldDB" id="A0ABD5P0C5"/>
<dbReference type="PANTHER" id="PTHR33608">
    <property type="entry name" value="BLL2464 PROTEIN"/>
    <property type="match status" value="1"/>
</dbReference>